<dbReference type="Proteomes" id="UP000247781">
    <property type="component" value="Unassembled WGS sequence"/>
</dbReference>
<protein>
    <submittedName>
        <fullName evidence="6">GntR family transcriptional regulator</fullName>
    </submittedName>
</protein>
<accession>A0A318HIM4</accession>
<keyword evidence="1" id="KW-0805">Transcription regulation</keyword>
<dbReference type="Gene3D" id="3.40.1410.10">
    <property type="entry name" value="Chorismate lyase-like"/>
    <property type="match status" value="1"/>
</dbReference>
<dbReference type="InterPro" id="IPR000524">
    <property type="entry name" value="Tscrpt_reg_HTH_GntR"/>
</dbReference>
<dbReference type="PROSITE" id="PS50949">
    <property type="entry name" value="HTH_GNTR"/>
    <property type="match status" value="1"/>
</dbReference>
<gene>
    <name evidence="6" type="ORF">C8E89_105125</name>
</gene>
<dbReference type="InterPro" id="IPR011663">
    <property type="entry name" value="UTRA"/>
</dbReference>
<dbReference type="SMART" id="SM00345">
    <property type="entry name" value="HTH_GNTR"/>
    <property type="match status" value="1"/>
</dbReference>
<dbReference type="AlphaFoldDB" id="A0A318HIM4"/>
<name>A0A318HIM4_9MYCO</name>
<dbReference type="Pfam" id="PF00392">
    <property type="entry name" value="GntR"/>
    <property type="match status" value="1"/>
</dbReference>
<dbReference type="GO" id="GO:0045892">
    <property type="term" value="P:negative regulation of DNA-templated transcription"/>
    <property type="evidence" value="ECO:0007669"/>
    <property type="project" value="TreeGrafter"/>
</dbReference>
<evidence type="ECO:0000259" key="5">
    <source>
        <dbReference type="PROSITE" id="PS50949"/>
    </source>
</evidence>
<evidence type="ECO:0000256" key="4">
    <source>
        <dbReference type="SAM" id="MobiDB-lite"/>
    </source>
</evidence>
<dbReference type="CDD" id="cd07377">
    <property type="entry name" value="WHTH_GntR"/>
    <property type="match status" value="1"/>
</dbReference>
<dbReference type="InterPro" id="IPR036390">
    <property type="entry name" value="WH_DNA-bd_sf"/>
</dbReference>
<keyword evidence="3" id="KW-0804">Transcription</keyword>
<dbReference type="PANTHER" id="PTHR44846:SF17">
    <property type="entry name" value="GNTR-FAMILY TRANSCRIPTIONAL REGULATOR"/>
    <property type="match status" value="1"/>
</dbReference>
<dbReference type="Pfam" id="PF07702">
    <property type="entry name" value="UTRA"/>
    <property type="match status" value="1"/>
</dbReference>
<sequence length="260" mass="28472">MQQAARAAHSVSFVSSAEPTPLRRPRADRARQVADVLRHQIHAGAYETGLPTEQALAAEFFVSRNTIREALAVLKTEGLIDRGRKVGTHVAVRKYDHGLDALVGLKETFKDYGDVRNEVRAVLHLAAPPAVARRLGLEPGEKVVFIERLRYLGELPLSLDLTYLAPDIGAEVLRHPLETNDVFALIEQVSGQRLGAATLALEAVSADPHSAATLQVPDGAALLMLERLTSLDDGRPVDLEYIRMRGDRITMRGSLIRSQP</sequence>
<keyword evidence="2" id="KW-0238">DNA-binding</keyword>
<proteinExistence type="predicted"/>
<comment type="caution">
    <text evidence="6">The sequence shown here is derived from an EMBL/GenBank/DDBJ whole genome shotgun (WGS) entry which is preliminary data.</text>
</comment>
<dbReference type="Gene3D" id="1.10.10.10">
    <property type="entry name" value="Winged helix-like DNA-binding domain superfamily/Winged helix DNA-binding domain"/>
    <property type="match status" value="1"/>
</dbReference>
<dbReference type="SUPFAM" id="SSF64288">
    <property type="entry name" value="Chorismate lyase-like"/>
    <property type="match status" value="1"/>
</dbReference>
<dbReference type="GO" id="GO:0003677">
    <property type="term" value="F:DNA binding"/>
    <property type="evidence" value="ECO:0007669"/>
    <property type="project" value="UniProtKB-KW"/>
</dbReference>
<reference evidence="6 7" key="2">
    <citation type="submission" date="2018-06" db="EMBL/GenBank/DDBJ databases">
        <title>Sequencing of bacterial isolates from soil warming experiment in Harvard Forest, Massachusetts, USA.</title>
        <authorList>
            <person name="Deangelis K.PhD."/>
        </authorList>
    </citation>
    <scope>NUCLEOTIDE SEQUENCE [LARGE SCALE GENOMIC DNA]</scope>
    <source>
        <strain evidence="6 7">GAS496</strain>
    </source>
</reference>
<dbReference type="EMBL" id="QJJU01000005">
    <property type="protein sequence ID" value="PXX09772.1"/>
    <property type="molecule type" value="Genomic_DNA"/>
</dbReference>
<evidence type="ECO:0000256" key="2">
    <source>
        <dbReference type="ARBA" id="ARBA00023125"/>
    </source>
</evidence>
<dbReference type="SMART" id="SM00866">
    <property type="entry name" value="UTRA"/>
    <property type="match status" value="1"/>
</dbReference>
<dbReference type="GO" id="GO:0003700">
    <property type="term" value="F:DNA-binding transcription factor activity"/>
    <property type="evidence" value="ECO:0007669"/>
    <property type="project" value="InterPro"/>
</dbReference>
<feature type="domain" description="HTH gntR-type" evidence="5">
    <location>
        <begin position="27"/>
        <end position="93"/>
    </location>
</feature>
<dbReference type="InterPro" id="IPR036388">
    <property type="entry name" value="WH-like_DNA-bd_sf"/>
</dbReference>
<dbReference type="PRINTS" id="PR00035">
    <property type="entry name" value="HTHGNTR"/>
</dbReference>
<dbReference type="PANTHER" id="PTHR44846">
    <property type="entry name" value="MANNOSYL-D-GLYCERATE TRANSPORT/METABOLISM SYSTEM REPRESSOR MNGR-RELATED"/>
    <property type="match status" value="1"/>
</dbReference>
<dbReference type="SUPFAM" id="SSF46785">
    <property type="entry name" value="Winged helix' DNA-binding domain"/>
    <property type="match status" value="1"/>
</dbReference>
<reference evidence="7" key="1">
    <citation type="submission" date="2018-05" db="EMBL/GenBank/DDBJ databases">
        <authorList>
            <person name="Deangelis K."/>
            <person name="Huntemann M."/>
            <person name="Clum A."/>
            <person name="Pillay M."/>
            <person name="Palaniappan K."/>
            <person name="Varghese N."/>
            <person name="Mikhailova N."/>
            <person name="Stamatis D."/>
            <person name="Reddy T."/>
            <person name="Daum C."/>
            <person name="Shapiro N."/>
            <person name="Ivanova N."/>
            <person name="Kyrpides N."/>
            <person name="Woyke T."/>
        </authorList>
    </citation>
    <scope>NUCLEOTIDE SEQUENCE [LARGE SCALE GENOMIC DNA]</scope>
    <source>
        <strain evidence="7">GAS496</strain>
    </source>
</reference>
<feature type="region of interest" description="Disordered" evidence="4">
    <location>
        <begin position="1"/>
        <end position="27"/>
    </location>
</feature>
<keyword evidence="7" id="KW-1185">Reference proteome</keyword>
<evidence type="ECO:0000256" key="3">
    <source>
        <dbReference type="ARBA" id="ARBA00023163"/>
    </source>
</evidence>
<evidence type="ECO:0000313" key="7">
    <source>
        <dbReference type="Proteomes" id="UP000247781"/>
    </source>
</evidence>
<organism evidence="6 7">
    <name type="scientific">Mycolicibacterium moriokaense</name>
    <dbReference type="NCBI Taxonomy" id="39691"/>
    <lineage>
        <taxon>Bacteria</taxon>
        <taxon>Bacillati</taxon>
        <taxon>Actinomycetota</taxon>
        <taxon>Actinomycetes</taxon>
        <taxon>Mycobacteriales</taxon>
        <taxon>Mycobacteriaceae</taxon>
        <taxon>Mycolicibacterium</taxon>
    </lineage>
</organism>
<dbReference type="InterPro" id="IPR028978">
    <property type="entry name" value="Chorismate_lyase_/UTRA_dom_sf"/>
</dbReference>
<evidence type="ECO:0000313" key="6">
    <source>
        <dbReference type="EMBL" id="PXX09772.1"/>
    </source>
</evidence>
<evidence type="ECO:0000256" key="1">
    <source>
        <dbReference type="ARBA" id="ARBA00023015"/>
    </source>
</evidence>
<dbReference type="InterPro" id="IPR050679">
    <property type="entry name" value="Bact_HTH_transcr_reg"/>
</dbReference>